<evidence type="ECO:0000313" key="1">
    <source>
        <dbReference type="EMBL" id="RXZ34376.1"/>
    </source>
</evidence>
<dbReference type="EMBL" id="SDPT01000001">
    <property type="protein sequence ID" value="RXZ34376.1"/>
    <property type="molecule type" value="Genomic_DNA"/>
</dbReference>
<protein>
    <submittedName>
        <fullName evidence="1">Uncharacterized protein</fullName>
    </submittedName>
</protein>
<keyword evidence="2" id="KW-1185">Reference proteome</keyword>
<evidence type="ECO:0000313" key="2">
    <source>
        <dbReference type="Proteomes" id="UP000292347"/>
    </source>
</evidence>
<sequence>MGVMGMAVLAAGTITTIAAPVSLDDLAEDVANRARLGMEARVVYDDNVLRLDRDRPVAPDRSKDDVRTTLSAVVDVAQRVSRQRLFLRGAAGYDFYRENRFLKRERIDATGGVDWQVGARCDGEASFRYGRGQTDLSDLGAPVRNTRESRTLTLDGGCTLGAGLHPEIGYRRRATDNSAAVRLRSDLEAERVSAGLAYHRSGRLGVALAVASETLDFPNRPLADGRPDSTRVRSATGRVTARGDALIASGVLGYAEADSRNPGARDFAGLVGGASLAWTPGSRLRLSASAGRDVDASGDVAAGYYLADRGELVGRTRIGRAVDLELAGRVERRRFRAVDPASTGARSFDRTAEVRAALGWSPINRLRIGLETVHARRATDAVYGTYRSTRGLLVLGLAL</sequence>
<dbReference type="OrthoDB" id="7509111at2"/>
<reference evidence="1 2" key="1">
    <citation type="submission" date="2019-01" db="EMBL/GenBank/DDBJ databases">
        <title>Sphingomonas mucosissima sp. nov. and Sphingomonas desiccabilis sp. nov., from biological soil crusts in the Colorado Plateau, USA.</title>
        <authorList>
            <person name="Zhu D."/>
        </authorList>
    </citation>
    <scope>NUCLEOTIDE SEQUENCE [LARGE SCALE GENOMIC DNA]</scope>
    <source>
        <strain evidence="1 2">CP1D</strain>
    </source>
</reference>
<accession>A0A4Q2IVC1</accession>
<proteinExistence type="predicted"/>
<name>A0A4Q2IVC1_9SPHN</name>
<gene>
    <name evidence="1" type="ORF">EO081_01405</name>
</gene>
<comment type="caution">
    <text evidence="1">The sequence shown here is derived from an EMBL/GenBank/DDBJ whole genome shotgun (WGS) entry which is preliminary data.</text>
</comment>
<organism evidence="1 2">
    <name type="scientific">Sphingomonas desiccabilis</name>
    <dbReference type="NCBI Taxonomy" id="429134"/>
    <lineage>
        <taxon>Bacteria</taxon>
        <taxon>Pseudomonadati</taxon>
        <taxon>Pseudomonadota</taxon>
        <taxon>Alphaproteobacteria</taxon>
        <taxon>Sphingomonadales</taxon>
        <taxon>Sphingomonadaceae</taxon>
        <taxon>Sphingomonas</taxon>
    </lineage>
</organism>
<dbReference type="SUPFAM" id="SSF56935">
    <property type="entry name" value="Porins"/>
    <property type="match status" value="1"/>
</dbReference>
<dbReference type="Proteomes" id="UP000292347">
    <property type="component" value="Unassembled WGS sequence"/>
</dbReference>
<dbReference type="AlphaFoldDB" id="A0A4Q2IVC1"/>